<sequence>MKRIYACIAIVAAVVILAWYSTSQIHIFVHEISDVLYKAEQAIEQQDYPAALRVMRHGAERCRDIRHHMETILRTEDFTELEAYLRAACGYLEQQALEETIGELCRAAVEVERLDRLSRRLV</sequence>
<comment type="caution">
    <text evidence="1">The sequence shown here is derived from an EMBL/GenBank/DDBJ whole genome shotgun (WGS) entry which is preliminary data.</text>
</comment>
<organism evidence="1 2">
    <name type="scientific">Candidatus Faecalibacterium intestinavium</name>
    <dbReference type="NCBI Taxonomy" id="2838580"/>
    <lineage>
        <taxon>Bacteria</taxon>
        <taxon>Bacillati</taxon>
        <taxon>Bacillota</taxon>
        <taxon>Clostridia</taxon>
        <taxon>Eubacteriales</taxon>
        <taxon>Oscillospiraceae</taxon>
        <taxon>Faecalibacterium</taxon>
    </lineage>
</organism>
<reference evidence="1" key="2">
    <citation type="submission" date="2021-04" db="EMBL/GenBank/DDBJ databases">
        <authorList>
            <person name="Gilroy R."/>
        </authorList>
    </citation>
    <scope>NUCLEOTIDE SEQUENCE</scope>
    <source>
        <strain evidence="1">742</strain>
    </source>
</reference>
<dbReference type="EMBL" id="JAHLFH010000012">
    <property type="protein sequence ID" value="MBU3818913.1"/>
    <property type="molecule type" value="Genomic_DNA"/>
</dbReference>
<dbReference type="Proteomes" id="UP000824178">
    <property type="component" value="Unassembled WGS sequence"/>
</dbReference>
<proteinExistence type="predicted"/>
<reference evidence="1" key="1">
    <citation type="journal article" date="2021" name="PeerJ">
        <title>Extensive microbial diversity within the chicken gut microbiome revealed by metagenomics and culture.</title>
        <authorList>
            <person name="Gilroy R."/>
            <person name="Ravi A."/>
            <person name="Getino M."/>
            <person name="Pursley I."/>
            <person name="Horton D.L."/>
            <person name="Alikhan N.F."/>
            <person name="Baker D."/>
            <person name="Gharbi K."/>
            <person name="Hall N."/>
            <person name="Watson M."/>
            <person name="Adriaenssens E.M."/>
            <person name="Foster-Nyarko E."/>
            <person name="Jarju S."/>
            <person name="Secka A."/>
            <person name="Antonio M."/>
            <person name="Oren A."/>
            <person name="Chaudhuri R.R."/>
            <person name="La Ragione R."/>
            <person name="Hildebrand F."/>
            <person name="Pallen M.J."/>
        </authorList>
    </citation>
    <scope>NUCLEOTIDE SEQUENCE</scope>
    <source>
        <strain evidence="1">742</strain>
    </source>
</reference>
<evidence type="ECO:0000313" key="1">
    <source>
        <dbReference type="EMBL" id="MBU3818913.1"/>
    </source>
</evidence>
<protein>
    <submittedName>
        <fullName evidence="1">DUF4363 family protein</fullName>
    </submittedName>
</protein>
<dbReference type="AlphaFoldDB" id="A0A9E2KJI0"/>
<gene>
    <name evidence="1" type="ORF">H9864_00775</name>
</gene>
<evidence type="ECO:0000313" key="2">
    <source>
        <dbReference type="Proteomes" id="UP000824178"/>
    </source>
</evidence>
<accession>A0A9E2KJI0</accession>
<name>A0A9E2KJI0_9FIRM</name>